<organism evidence="2 3">
    <name type="scientific">Bacteroides eggerthii</name>
    <dbReference type="NCBI Taxonomy" id="28111"/>
    <lineage>
        <taxon>Bacteria</taxon>
        <taxon>Pseudomonadati</taxon>
        <taxon>Bacteroidota</taxon>
        <taxon>Bacteroidia</taxon>
        <taxon>Bacteroidales</taxon>
        <taxon>Bacteroidaceae</taxon>
        <taxon>Bacteroides</taxon>
    </lineage>
</organism>
<evidence type="ECO:0000256" key="1">
    <source>
        <dbReference type="SAM" id="MobiDB-lite"/>
    </source>
</evidence>
<proteinExistence type="predicted"/>
<dbReference type="Proteomes" id="UP000679226">
    <property type="component" value="Chromosome"/>
</dbReference>
<protein>
    <submittedName>
        <fullName evidence="2">Uncharacterized protein</fullName>
    </submittedName>
</protein>
<evidence type="ECO:0000313" key="2">
    <source>
        <dbReference type="EMBL" id="QUT46959.1"/>
    </source>
</evidence>
<dbReference type="RefSeq" id="WP_211454527.1">
    <property type="nucleotide sequence ID" value="NZ_CP072227.1"/>
</dbReference>
<gene>
    <name evidence="2" type="ORF">INE88_03804</name>
</gene>
<feature type="region of interest" description="Disordered" evidence="1">
    <location>
        <begin position="81"/>
        <end position="102"/>
    </location>
</feature>
<accession>A0A975Q6Z6</accession>
<feature type="compositionally biased region" description="Low complexity" evidence="1">
    <location>
        <begin position="85"/>
        <end position="102"/>
    </location>
</feature>
<dbReference type="AlphaFoldDB" id="A0A975Q6Z6"/>
<name>A0A975Q6Z6_9BACE</name>
<sequence>MNFKEKLQTVLQKLKLWDKAKANQLTHEEWAQIVNSYEKEYQATLQDDLAAYHVEQQANVISPEQITQVQTILDGIINPMQSSATEEPGTENNGAGTTAAQTASHQPITGEGLVQLATAVQGLVNSMNNRAADDVPAHTVTASTVSFTGPADRSQFLFGIESPMFAMSERWNKITLNPSAAASLGAWDEETEGASFRKQAVAFSRSLQKRYAYLHANGMLDAKRLAAGEFATDYEGVNTAGVGNQHVVLRQDALIARVLAKRDLTQYFPVRYGIQDHDLVFNAFFSEVSQAYQQGDIWKGDMKLENEMGHVDDAMIKLKFGPMKELERMYIAYLNKEGSDPIKWNMIEFCILNSLETAQVEQNKRRMRGIYVKPETGVAGSYLNAGTGIIYTLIRYMHEFKILSHDNEEYRSYTASDMLDAVQEFLGDVTASCTEDMDLDNHVLYLNKMHQPWWIKNIRTKYGKDIDFTGPNSYLHIVPDTNMRIVWLPYLGQLPFMFMDIPGNLQFLEYVPGEMLSIKYKEDMELVKAWSTWKEGCSASFTGRRFDSLDKLKANNYEWQQIFMNKPAVDMAADATTMDASKGFWQVTTANTAAKAITDITNAKAGVAYIIECGDTDNATTIAKTGKFADITAAYTPTKVGDYIMVILNSKGNFLELERQVGGVRKVNAELQPNVPGVR</sequence>
<dbReference type="EMBL" id="CP072227">
    <property type="protein sequence ID" value="QUT46959.1"/>
    <property type="molecule type" value="Genomic_DNA"/>
</dbReference>
<dbReference type="KEGG" id="beg:INE88_03804"/>
<reference evidence="2" key="1">
    <citation type="journal article" date="2021" name="PLoS Genet.">
        <title>Mobile Type VI secretion system loci of the gut Bacteroidales display extensive intra-ecosystem transfer, multi-species spread and geographical clustering.</title>
        <authorList>
            <person name="Garcia-Bayona L."/>
            <person name="Coyne M.J."/>
            <person name="Comstock L.E."/>
        </authorList>
    </citation>
    <scope>NUCLEOTIDE SEQUENCE</scope>
    <source>
        <strain evidence="2">CL11T00C20</strain>
    </source>
</reference>
<evidence type="ECO:0000313" key="3">
    <source>
        <dbReference type="Proteomes" id="UP000679226"/>
    </source>
</evidence>